<feature type="compositionally biased region" description="Low complexity" evidence="1">
    <location>
        <begin position="154"/>
        <end position="166"/>
    </location>
</feature>
<protein>
    <recommendedName>
        <fullName evidence="4">FAM192A/Fyv6 N-terminal domain-containing protein</fullName>
    </recommendedName>
</protein>
<proteinExistence type="predicted"/>
<evidence type="ECO:0008006" key="4">
    <source>
        <dbReference type="Google" id="ProtNLM"/>
    </source>
</evidence>
<name>A0ABQ7H3V6_DUNSA</name>
<feature type="compositionally biased region" description="Low complexity" evidence="1">
    <location>
        <begin position="173"/>
        <end position="191"/>
    </location>
</feature>
<sequence length="206" mass="22715">MAHDGKGRFAAREQFDRSAQDDPEYLKVVREIQEGHSRAGWLAGSGAFDREDLAYIKDFKETERQKEQDLHDLEASEFAKLRSSLEDGEAKALAAARAAQRKKEYRHTPKPLPIKIVPQKSKPSRSGSLEPTPEPPHKRIQTSSPQEGPRGASQQPQPEGHPQEQQQGHESELLGLLGDYSSSSPSGSLTGTERKEGQPEVSTAPS</sequence>
<keyword evidence="3" id="KW-1185">Reference proteome</keyword>
<comment type="caution">
    <text evidence="2">The sequence shown here is derived from an EMBL/GenBank/DDBJ whole genome shotgun (WGS) entry which is preliminary data.</text>
</comment>
<dbReference type="Proteomes" id="UP000815325">
    <property type="component" value="Unassembled WGS sequence"/>
</dbReference>
<feature type="compositionally biased region" description="Basic residues" evidence="1">
    <location>
        <begin position="99"/>
        <end position="109"/>
    </location>
</feature>
<evidence type="ECO:0000313" key="2">
    <source>
        <dbReference type="EMBL" id="KAF5841525.1"/>
    </source>
</evidence>
<evidence type="ECO:0000313" key="3">
    <source>
        <dbReference type="Proteomes" id="UP000815325"/>
    </source>
</evidence>
<feature type="region of interest" description="Disordered" evidence="1">
    <location>
        <begin position="86"/>
        <end position="206"/>
    </location>
</feature>
<reference evidence="2" key="1">
    <citation type="submission" date="2017-08" db="EMBL/GenBank/DDBJ databases">
        <authorList>
            <person name="Polle J.E."/>
            <person name="Barry K."/>
            <person name="Cushman J."/>
            <person name="Schmutz J."/>
            <person name="Tran D."/>
            <person name="Hathwaick L.T."/>
            <person name="Yim W.C."/>
            <person name="Jenkins J."/>
            <person name="Mckie-Krisberg Z.M."/>
            <person name="Prochnik S."/>
            <person name="Lindquist E."/>
            <person name="Dockter R.B."/>
            <person name="Adam C."/>
            <person name="Molina H."/>
            <person name="Bunkerborg J."/>
            <person name="Jin E."/>
            <person name="Buchheim M."/>
            <person name="Magnuson J."/>
        </authorList>
    </citation>
    <scope>NUCLEOTIDE SEQUENCE</scope>
    <source>
        <strain evidence="2">CCAP 19/18</strain>
    </source>
</reference>
<evidence type="ECO:0000256" key="1">
    <source>
        <dbReference type="SAM" id="MobiDB-lite"/>
    </source>
</evidence>
<organism evidence="2 3">
    <name type="scientific">Dunaliella salina</name>
    <name type="common">Green alga</name>
    <name type="synonym">Protococcus salinus</name>
    <dbReference type="NCBI Taxonomy" id="3046"/>
    <lineage>
        <taxon>Eukaryota</taxon>
        <taxon>Viridiplantae</taxon>
        <taxon>Chlorophyta</taxon>
        <taxon>core chlorophytes</taxon>
        <taxon>Chlorophyceae</taxon>
        <taxon>CS clade</taxon>
        <taxon>Chlamydomonadales</taxon>
        <taxon>Dunaliellaceae</taxon>
        <taxon>Dunaliella</taxon>
    </lineage>
</organism>
<feature type="region of interest" description="Disordered" evidence="1">
    <location>
        <begin position="1"/>
        <end position="22"/>
    </location>
</feature>
<gene>
    <name evidence="2" type="ORF">DUNSADRAFT_12453</name>
</gene>
<accession>A0ABQ7H3V6</accession>
<dbReference type="EMBL" id="MU069483">
    <property type="protein sequence ID" value="KAF5841525.1"/>
    <property type="molecule type" value="Genomic_DNA"/>
</dbReference>